<evidence type="ECO:0000256" key="3">
    <source>
        <dbReference type="ARBA" id="ARBA00010532"/>
    </source>
</evidence>
<feature type="transmembrane region" description="Helical" evidence="13">
    <location>
        <begin position="403"/>
        <end position="424"/>
    </location>
</feature>
<keyword evidence="7 13" id="KW-0472">Membrane</keyword>
<evidence type="ECO:0000256" key="6">
    <source>
        <dbReference type="ARBA" id="ARBA00022989"/>
    </source>
</evidence>
<dbReference type="GO" id="GO:0005044">
    <property type="term" value="F:scavenger receptor activity"/>
    <property type="evidence" value="ECO:0007669"/>
    <property type="project" value="TreeGrafter"/>
</dbReference>
<dbReference type="Proteomes" id="UP000694388">
    <property type="component" value="Unplaced"/>
</dbReference>
<dbReference type="GO" id="GO:0034381">
    <property type="term" value="P:plasma lipoprotein particle clearance"/>
    <property type="evidence" value="ECO:0007669"/>
    <property type="project" value="TreeGrafter"/>
</dbReference>
<dbReference type="Pfam" id="PF01130">
    <property type="entry name" value="CD36"/>
    <property type="match status" value="1"/>
</dbReference>
<evidence type="ECO:0000256" key="11">
    <source>
        <dbReference type="ARBA" id="ARBA00040821"/>
    </source>
</evidence>
<accession>A0A8C4Q9Z2</accession>
<evidence type="ECO:0000256" key="4">
    <source>
        <dbReference type="ARBA" id="ARBA00022475"/>
    </source>
</evidence>
<dbReference type="GO" id="GO:0030169">
    <property type="term" value="F:low-density lipoprotein particle binding"/>
    <property type="evidence" value="ECO:0007669"/>
    <property type="project" value="TreeGrafter"/>
</dbReference>
<dbReference type="GO" id="GO:0005901">
    <property type="term" value="C:caveola"/>
    <property type="evidence" value="ECO:0007669"/>
    <property type="project" value="UniProtKB-SubCell"/>
</dbReference>
<keyword evidence="6 13" id="KW-1133">Transmembrane helix</keyword>
<name>A0A8C4Q9Z2_EPTBU</name>
<evidence type="ECO:0000256" key="2">
    <source>
        <dbReference type="ARBA" id="ARBA00004651"/>
    </source>
</evidence>
<dbReference type="PANTHER" id="PTHR11923">
    <property type="entry name" value="SCAVENGER RECEPTOR CLASS B TYPE-1 SR-B1"/>
    <property type="match status" value="1"/>
</dbReference>
<evidence type="ECO:0000256" key="9">
    <source>
        <dbReference type="ARBA" id="ARBA00023170"/>
    </source>
</evidence>
<organism evidence="14 15">
    <name type="scientific">Eptatretus burgeri</name>
    <name type="common">Inshore hagfish</name>
    <dbReference type="NCBI Taxonomy" id="7764"/>
    <lineage>
        <taxon>Eukaryota</taxon>
        <taxon>Metazoa</taxon>
        <taxon>Chordata</taxon>
        <taxon>Craniata</taxon>
        <taxon>Vertebrata</taxon>
        <taxon>Cyclostomata</taxon>
        <taxon>Myxini</taxon>
        <taxon>Myxiniformes</taxon>
        <taxon>Myxinidae</taxon>
        <taxon>Eptatretinae</taxon>
        <taxon>Eptatretus</taxon>
    </lineage>
</organism>
<sequence length="451" mass="50613">LRVVNFPFHLSFPSRVVALLCTSVGMLVLKPMGETFEMWRAPSLPLYQRIYLFNLTNPTEAQNGQQPNLTEIGPYVYRVYRTKENITFHDNATVSYRERKRLVFVSELSAGSEDDIITTINIPAMVRSPQVDPKWACLQCSHKRSMQPVFLLNVSSLLWGYTDPMVDTLTSLGMMPLGRFGLLAEHNDSLSGVFTIFTGEDYPRKAHSIDMWNGKRQVNYWKSEIANQMLGTVGQLWPPFLPANRPLAFFNPDACRSLWMEFAGENITDGITVYKYRFAPSLFSSTPPDSFYPPSQHDPLPTETKPSKKKNCFAGVPIYLSQPHFLNGDPSLQLSGLAPDHALHGTEVLIHPVTARCDFCIFYMAYDVIESRHPSPFKGGEVTGGFRDRIYTNLVLMPHVVSLAAWVALGLGVVLCLVAAALAAKKVRSFGGQLELAVIKMVKYLCKYKPC</sequence>
<comment type="similarity">
    <text evidence="3">Belongs to the CD36 family.</text>
</comment>
<proteinExistence type="inferred from homology"/>
<keyword evidence="4" id="KW-1003">Cell membrane</keyword>
<evidence type="ECO:0000256" key="8">
    <source>
        <dbReference type="ARBA" id="ARBA00023157"/>
    </source>
</evidence>
<keyword evidence="10" id="KW-0325">Glycoprotein</keyword>
<evidence type="ECO:0000256" key="5">
    <source>
        <dbReference type="ARBA" id="ARBA00022692"/>
    </source>
</evidence>
<protein>
    <recommendedName>
        <fullName evidence="11">Scavenger receptor class B member 1</fullName>
    </recommendedName>
    <alternativeName>
        <fullName evidence="12">SR-BI</fullName>
    </alternativeName>
</protein>
<dbReference type="GO" id="GO:0008289">
    <property type="term" value="F:lipid binding"/>
    <property type="evidence" value="ECO:0007669"/>
    <property type="project" value="TreeGrafter"/>
</dbReference>
<dbReference type="GO" id="GO:0005737">
    <property type="term" value="C:cytoplasm"/>
    <property type="evidence" value="ECO:0007669"/>
    <property type="project" value="TreeGrafter"/>
</dbReference>
<dbReference type="GeneTree" id="ENSGT00940000153372"/>
<dbReference type="PANTHER" id="PTHR11923:SF110">
    <property type="entry name" value="SCAVENGER RECEPTOR CLASS B MEMBER 1"/>
    <property type="match status" value="1"/>
</dbReference>
<comment type="subcellular location">
    <subcellularLocation>
        <location evidence="2">Cell membrane</location>
        <topology evidence="2">Multi-pass membrane protein</topology>
    </subcellularLocation>
    <subcellularLocation>
        <location evidence="1">Membrane</location>
        <location evidence="1">Caveola</location>
        <topology evidence="1">Multi-pass membrane protein</topology>
    </subcellularLocation>
</comment>
<keyword evidence="15" id="KW-1185">Reference proteome</keyword>
<reference evidence="14" key="1">
    <citation type="submission" date="2025-08" db="UniProtKB">
        <authorList>
            <consortium name="Ensembl"/>
        </authorList>
    </citation>
    <scope>IDENTIFICATION</scope>
</reference>
<reference evidence="14" key="2">
    <citation type="submission" date="2025-09" db="UniProtKB">
        <authorList>
            <consortium name="Ensembl"/>
        </authorList>
    </citation>
    <scope>IDENTIFICATION</scope>
</reference>
<keyword evidence="5 13" id="KW-0812">Transmembrane</keyword>
<evidence type="ECO:0000256" key="7">
    <source>
        <dbReference type="ARBA" id="ARBA00023136"/>
    </source>
</evidence>
<dbReference type="PRINTS" id="PR01609">
    <property type="entry name" value="CD36FAMILY"/>
</dbReference>
<keyword evidence="8" id="KW-1015">Disulfide bond</keyword>
<dbReference type="GO" id="GO:0070508">
    <property type="term" value="P:cholesterol import"/>
    <property type="evidence" value="ECO:0007669"/>
    <property type="project" value="TreeGrafter"/>
</dbReference>
<dbReference type="InterPro" id="IPR002159">
    <property type="entry name" value="CD36_fam"/>
</dbReference>
<dbReference type="GO" id="GO:0043654">
    <property type="term" value="P:recognition of apoptotic cell"/>
    <property type="evidence" value="ECO:0007669"/>
    <property type="project" value="TreeGrafter"/>
</dbReference>
<evidence type="ECO:0000313" key="14">
    <source>
        <dbReference type="Ensembl" id="ENSEBUP00000012314.1"/>
    </source>
</evidence>
<evidence type="ECO:0000256" key="1">
    <source>
        <dbReference type="ARBA" id="ARBA00004189"/>
    </source>
</evidence>
<evidence type="ECO:0000313" key="15">
    <source>
        <dbReference type="Proteomes" id="UP000694388"/>
    </source>
</evidence>
<keyword evidence="9" id="KW-0675">Receptor</keyword>
<evidence type="ECO:0000256" key="10">
    <source>
        <dbReference type="ARBA" id="ARBA00023180"/>
    </source>
</evidence>
<evidence type="ECO:0000256" key="13">
    <source>
        <dbReference type="SAM" id="Phobius"/>
    </source>
</evidence>
<dbReference type="AlphaFoldDB" id="A0A8C4Q9Z2"/>
<dbReference type="Ensembl" id="ENSEBUT00000012889.1">
    <property type="protein sequence ID" value="ENSEBUP00000012314.1"/>
    <property type="gene ID" value="ENSEBUG00000007840.1"/>
</dbReference>
<dbReference type="OMA" id="VYRLEMH"/>
<evidence type="ECO:0000256" key="12">
    <source>
        <dbReference type="ARBA" id="ARBA00042244"/>
    </source>
</evidence>
<dbReference type="GO" id="GO:0033344">
    <property type="term" value="P:cholesterol efflux"/>
    <property type="evidence" value="ECO:0007669"/>
    <property type="project" value="TreeGrafter"/>
</dbReference>